<dbReference type="Pfam" id="PF00072">
    <property type="entry name" value="Response_reg"/>
    <property type="match status" value="1"/>
</dbReference>
<protein>
    <submittedName>
        <fullName evidence="8">Response regulator</fullName>
    </submittedName>
</protein>
<dbReference type="Proteomes" id="UP000515369">
    <property type="component" value="Chromosome"/>
</dbReference>
<dbReference type="RefSeq" id="WP_182460088.1">
    <property type="nucleotide sequence ID" value="NZ_CP059732.1"/>
</dbReference>
<gene>
    <name evidence="8" type="ORF">H3H32_33685</name>
</gene>
<keyword evidence="3" id="KW-0805">Transcription regulation</keyword>
<dbReference type="InterPro" id="IPR039420">
    <property type="entry name" value="WalR-like"/>
</dbReference>
<evidence type="ECO:0000256" key="6">
    <source>
        <dbReference type="PROSITE-ProRule" id="PRU00169"/>
    </source>
</evidence>
<dbReference type="InterPro" id="IPR001789">
    <property type="entry name" value="Sig_transdc_resp-reg_receiver"/>
</dbReference>
<dbReference type="SMART" id="SM00448">
    <property type="entry name" value="REC"/>
    <property type="match status" value="1"/>
</dbReference>
<dbReference type="PANTHER" id="PTHR48111:SF1">
    <property type="entry name" value="TWO-COMPONENT RESPONSE REGULATOR ORR33"/>
    <property type="match status" value="1"/>
</dbReference>
<evidence type="ECO:0000313" key="9">
    <source>
        <dbReference type="Proteomes" id="UP000515369"/>
    </source>
</evidence>
<evidence type="ECO:0000256" key="3">
    <source>
        <dbReference type="ARBA" id="ARBA00023015"/>
    </source>
</evidence>
<sequence length="144" mass="16845">MQSAQSSQYFAILVVDDEPPIYELLVRASEKEFPEARFTNTRSVQETVTYLDRQSDQSPQLILLDIDLRESADGLSLLPELRARFKGRVPIIMLSYLDEEDKIEQAYELGAVAYTQKPEDMQGWHEYVIMLRRYWRDSARLPKI</sequence>
<evidence type="ECO:0000256" key="2">
    <source>
        <dbReference type="ARBA" id="ARBA00023012"/>
    </source>
</evidence>
<dbReference type="KEGG" id="sfol:H3H32_33685"/>
<evidence type="ECO:0000313" key="8">
    <source>
        <dbReference type="EMBL" id="QMW02794.1"/>
    </source>
</evidence>
<dbReference type="GO" id="GO:0000156">
    <property type="term" value="F:phosphorelay response regulator activity"/>
    <property type="evidence" value="ECO:0007669"/>
    <property type="project" value="TreeGrafter"/>
</dbReference>
<dbReference type="PANTHER" id="PTHR48111">
    <property type="entry name" value="REGULATOR OF RPOS"/>
    <property type="match status" value="1"/>
</dbReference>
<keyword evidence="1 6" id="KW-0597">Phosphoprotein</keyword>
<evidence type="ECO:0000259" key="7">
    <source>
        <dbReference type="PROSITE" id="PS50110"/>
    </source>
</evidence>
<keyword evidence="4" id="KW-0238">DNA-binding</keyword>
<dbReference type="GO" id="GO:0005829">
    <property type="term" value="C:cytosol"/>
    <property type="evidence" value="ECO:0007669"/>
    <property type="project" value="TreeGrafter"/>
</dbReference>
<evidence type="ECO:0000256" key="1">
    <source>
        <dbReference type="ARBA" id="ARBA00022553"/>
    </source>
</evidence>
<dbReference type="AlphaFoldDB" id="A0A7G5GVA2"/>
<dbReference type="GO" id="GO:0032993">
    <property type="term" value="C:protein-DNA complex"/>
    <property type="evidence" value="ECO:0007669"/>
    <property type="project" value="TreeGrafter"/>
</dbReference>
<dbReference type="PROSITE" id="PS50110">
    <property type="entry name" value="RESPONSE_REGULATORY"/>
    <property type="match status" value="1"/>
</dbReference>
<reference evidence="8 9" key="1">
    <citation type="submission" date="2020-07" db="EMBL/GenBank/DDBJ databases">
        <title>Spirosoma foliorum sp. nov., isolated from the leaves on the Nejang mountain Korea, Republic of.</title>
        <authorList>
            <person name="Ho H."/>
            <person name="Lee Y.-J."/>
            <person name="Nurcahyanto D.-A."/>
            <person name="Kim S.-G."/>
        </authorList>
    </citation>
    <scope>NUCLEOTIDE SEQUENCE [LARGE SCALE GENOMIC DNA]</scope>
    <source>
        <strain evidence="8 9">PL0136</strain>
    </source>
</reference>
<dbReference type="Gene3D" id="3.40.50.2300">
    <property type="match status" value="1"/>
</dbReference>
<evidence type="ECO:0000256" key="5">
    <source>
        <dbReference type="ARBA" id="ARBA00023163"/>
    </source>
</evidence>
<evidence type="ECO:0000256" key="4">
    <source>
        <dbReference type="ARBA" id="ARBA00023125"/>
    </source>
</evidence>
<feature type="domain" description="Response regulatory" evidence="7">
    <location>
        <begin position="11"/>
        <end position="132"/>
    </location>
</feature>
<keyword evidence="2" id="KW-0902">Two-component regulatory system</keyword>
<name>A0A7G5GVA2_9BACT</name>
<dbReference type="GO" id="GO:0006355">
    <property type="term" value="P:regulation of DNA-templated transcription"/>
    <property type="evidence" value="ECO:0007669"/>
    <property type="project" value="TreeGrafter"/>
</dbReference>
<feature type="modified residue" description="4-aspartylphosphate" evidence="6">
    <location>
        <position position="65"/>
    </location>
</feature>
<proteinExistence type="predicted"/>
<dbReference type="SUPFAM" id="SSF52172">
    <property type="entry name" value="CheY-like"/>
    <property type="match status" value="1"/>
</dbReference>
<organism evidence="8 9">
    <name type="scientific">Spirosoma foliorum</name>
    <dbReference type="NCBI Taxonomy" id="2710596"/>
    <lineage>
        <taxon>Bacteria</taxon>
        <taxon>Pseudomonadati</taxon>
        <taxon>Bacteroidota</taxon>
        <taxon>Cytophagia</taxon>
        <taxon>Cytophagales</taxon>
        <taxon>Cytophagaceae</taxon>
        <taxon>Spirosoma</taxon>
    </lineage>
</organism>
<keyword evidence="9" id="KW-1185">Reference proteome</keyword>
<dbReference type="GO" id="GO:0000976">
    <property type="term" value="F:transcription cis-regulatory region binding"/>
    <property type="evidence" value="ECO:0007669"/>
    <property type="project" value="TreeGrafter"/>
</dbReference>
<accession>A0A7G5GVA2</accession>
<keyword evidence="5" id="KW-0804">Transcription</keyword>
<dbReference type="EMBL" id="CP059732">
    <property type="protein sequence ID" value="QMW02794.1"/>
    <property type="molecule type" value="Genomic_DNA"/>
</dbReference>
<dbReference type="InterPro" id="IPR011006">
    <property type="entry name" value="CheY-like_superfamily"/>
</dbReference>